<evidence type="ECO:0000313" key="2">
    <source>
        <dbReference type="Proteomes" id="UP000501451"/>
    </source>
</evidence>
<organism evidence="1 2">
    <name type="scientific">Jeotgalibaca arthritidis</name>
    <dbReference type="NCBI Taxonomy" id="1868794"/>
    <lineage>
        <taxon>Bacteria</taxon>
        <taxon>Bacillati</taxon>
        <taxon>Bacillota</taxon>
        <taxon>Bacilli</taxon>
        <taxon>Lactobacillales</taxon>
        <taxon>Carnobacteriaceae</taxon>
        <taxon>Jeotgalibaca</taxon>
    </lineage>
</organism>
<protein>
    <recommendedName>
        <fullName evidence="3">YokE-like PH domain-containing protein</fullName>
    </recommendedName>
</protein>
<dbReference type="EMBL" id="CP049740">
    <property type="protein sequence ID" value="QII82178.1"/>
    <property type="molecule type" value="Genomic_DNA"/>
</dbReference>
<accession>A0A6G7KA88</accession>
<name>A0A6G7KA88_9LACT</name>
<proteinExistence type="predicted"/>
<reference evidence="1 2" key="1">
    <citation type="journal article" date="2017" name="Int. J. Syst. Evol. Microbiol.">
        <title>Jeotgalibaca porci sp. nov. and Jeotgalibaca arthritidis sp. nov., isolated from pigs, and emended description of the genus Jeotgalibaca.</title>
        <authorList>
            <person name="Zamora L."/>
            <person name="Perez-Sancho M."/>
            <person name="Dominguez L."/>
            <person name="Fernandez-Garayzabal J.F."/>
            <person name="Vela A.I."/>
        </authorList>
    </citation>
    <scope>NUCLEOTIDE SEQUENCE [LARGE SCALE GENOMIC DNA]</scope>
    <source>
        <strain evidence="1 2">CECT 9157</strain>
    </source>
</reference>
<dbReference type="AlphaFoldDB" id="A0A6G7KA88"/>
<dbReference type="KEGG" id="jar:G7057_06860"/>
<evidence type="ECO:0000313" key="1">
    <source>
        <dbReference type="EMBL" id="QII82178.1"/>
    </source>
</evidence>
<sequence length="148" mass="16857">MGLILTIDEIHEHMEGLGLLNEQTSKSLLYGQVMPTTGQWLFFGNYALLAKGAYYVFAMEEERIILIPLGKMSGKINKKVDPIFIPFDELEEIKIKGGLMHSVTFLSQENELTLKFAKHGLGMKWHKENLERTMADIHQLADRVNNHG</sequence>
<keyword evidence="2" id="KW-1185">Reference proteome</keyword>
<gene>
    <name evidence="1" type="ORF">G7057_06860</name>
</gene>
<dbReference type="Proteomes" id="UP000501451">
    <property type="component" value="Chromosome"/>
</dbReference>
<evidence type="ECO:0008006" key="3">
    <source>
        <dbReference type="Google" id="ProtNLM"/>
    </source>
</evidence>
<dbReference type="RefSeq" id="WP_166162255.1">
    <property type="nucleotide sequence ID" value="NZ_CP049740.1"/>
</dbReference>